<feature type="region of interest" description="Disordered" evidence="2">
    <location>
        <begin position="1"/>
        <end position="166"/>
    </location>
</feature>
<accession>A0A0C3S684</accession>
<keyword evidence="1" id="KW-0175">Coiled coil</keyword>
<evidence type="ECO:0000256" key="1">
    <source>
        <dbReference type="SAM" id="Coils"/>
    </source>
</evidence>
<organism evidence="3 4">
    <name type="scientific">Phlebiopsis gigantea (strain 11061_1 CR5-6)</name>
    <name type="common">White-rot fungus</name>
    <name type="synonym">Peniophora gigantea</name>
    <dbReference type="NCBI Taxonomy" id="745531"/>
    <lineage>
        <taxon>Eukaryota</taxon>
        <taxon>Fungi</taxon>
        <taxon>Dikarya</taxon>
        <taxon>Basidiomycota</taxon>
        <taxon>Agaricomycotina</taxon>
        <taxon>Agaricomycetes</taxon>
        <taxon>Polyporales</taxon>
        <taxon>Phanerochaetaceae</taxon>
        <taxon>Phlebiopsis</taxon>
    </lineage>
</organism>
<evidence type="ECO:0000313" key="3">
    <source>
        <dbReference type="EMBL" id="KIP06037.1"/>
    </source>
</evidence>
<dbReference type="STRING" id="745531.A0A0C3S684"/>
<dbReference type="HOGENOM" id="CLU_042819_1_0_1"/>
<dbReference type="OrthoDB" id="3216420at2759"/>
<evidence type="ECO:0000313" key="4">
    <source>
        <dbReference type="Proteomes" id="UP000053257"/>
    </source>
</evidence>
<proteinExistence type="predicted"/>
<name>A0A0C3S684_PHLG1</name>
<feature type="compositionally biased region" description="Low complexity" evidence="2">
    <location>
        <begin position="19"/>
        <end position="52"/>
    </location>
</feature>
<dbReference type="CDD" id="cd23787">
    <property type="entry name" value="RWD_CSM1"/>
    <property type="match status" value="1"/>
</dbReference>
<keyword evidence="4" id="KW-1185">Reference proteome</keyword>
<dbReference type="Proteomes" id="UP000053257">
    <property type="component" value="Unassembled WGS sequence"/>
</dbReference>
<dbReference type="AlphaFoldDB" id="A0A0C3S684"/>
<feature type="coiled-coil region" evidence="1">
    <location>
        <begin position="213"/>
        <end position="286"/>
    </location>
</feature>
<evidence type="ECO:0000256" key="2">
    <source>
        <dbReference type="SAM" id="MobiDB-lite"/>
    </source>
</evidence>
<gene>
    <name evidence="3" type="ORF">PHLGIDRAFT_119299</name>
</gene>
<protein>
    <recommendedName>
        <fullName evidence="5">Monopolin complex subunit Csm1/Pcs1 C-terminal domain-containing protein</fullName>
    </recommendedName>
</protein>
<dbReference type="EMBL" id="KN840527">
    <property type="protein sequence ID" value="KIP06037.1"/>
    <property type="molecule type" value="Genomic_DNA"/>
</dbReference>
<reference evidence="3 4" key="1">
    <citation type="journal article" date="2014" name="PLoS Genet.">
        <title>Analysis of the Phlebiopsis gigantea genome, transcriptome and secretome provides insight into its pioneer colonization strategies of wood.</title>
        <authorList>
            <person name="Hori C."/>
            <person name="Ishida T."/>
            <person name="Igarashi K."/>
            <person name="Samejima M."/>
            <person name="Suzuki H."/>
            <person name="Master E."/>
            <person name="Ferreira P."/>
            <person name="Ruiz-Duenas F.J."/>
            <person name="Held B."/>
            <person name="Canessa P."/>
            <person name="Larrondo L.F."/>
            <person name="Schmoll M."/>
            <person name="Druzhinina I.S."/>
            <person name="Kubicek C.P."/>
            <person name="Gaskell J.A."/>
            <person name="Kersten P."/>
            <person name="St John F."/>
            <person name="Glasner J."/>
            <person name="Sabat G."/>
            <person name="Splinter BonDurant S."/>
            <person name="Syed K."/>
            <person name="Yadav J."/>
            <person name="Mgbeahuruike A.C."/>
            <person name="Kovalchuk A."/>
            <person name="Asiegbu F.O."/>
            <person name="Lackner G."/>
            <person name="Hoffmeister D."/>
            <person name="Rencoret J."/>
            <person name="Gutierrez A."/>
            <person name="Sun H."/>
            <person name="Lindquist E."/>
            <person name="Barry K."/>
            <person name="Riley R."/>
            <person name="Grigoriev I.V."/>
            <person name="Henrissat B."/>
            <person name="Kues U."/>
            <person name="Berka R.M."/>
            <person name="Martinez A.T."/>
            <person name="Covert S.F."/>
            <person name="Blanchette R.A."/>
            <person name="Cullen D."/>
        </authorList>
    </citation>
    <scope>NUCLEOTIDE SEQUENCE [LARGE SCALE GENOMIC DNA]</scope>
    <source>
        <strain evidence="3 4">11061_1 CR5-6</strain>
    </source>
</reference>
<evidence type="ECO:0008006" key="5">
    <source>
        <dbReference type="Google" id="ProtNLM"/>
    </source>
</evidence>
<sequence>MDSGDELGGYDPTTPKPPTTQAARARQNSNRAVAGSSKSANTQSAKASSSSKNNKDEAIILYSEGEDADPVPPPVRNKAKPTAIPIAQTKPSAGPVAQANGKVAKGKGKTKETAPQQDVVEPMDVDDAPTANSPEPATRPKPRPAAKLPSKPHPQTRPKAGDSEKMVALAKENARLKKRLDDLTAIHETTVKQAQEALQVRLTEPERVLQETISQFEATIQTQEKLLEEQSKKLAQYGVAPQSGPSVQFLTRDAVDEEKKTLEVKLRQLEETVKKKDAQIVELIQKQSDSDKQLAYEIKLASEYRAKNPPGAKLNGEVVRFYEDLTNVLVTKVTLEPLRYPQWPDLKVYTFNCTYTYISEEKTEGTVNPSIQFNLRTHWLRRDAKDPDDPIPPSSRDELQAKCQYWPLNLDKETELFRERLDFFSDSFIFARDQMSVFFKTLGERLSVTQPENETEDEVEMIISAGR</sequence>